<reference evidence="5" key="1">
    <citation type="submission" date="2020-11" db="EMBL/GenBank/DDBJ databases">
        <title>Halonatronomonas betainensis gen. nov., sp. nov. a novel haloalkaliphilic representative of the family Halanaerobiacae capable of betaine degradation.</title>
        <authorList>
            <person name="Boltyanskaya Y."/>
            <person name="Kevbrin V."/>
            <person name="Detkova E."/>
            <person name="Grouzdev D.S."/>
            <person name="Koziaeva V."/>
            <person name="Zhilina T."/>
        </authorList>
    </citation>
    <scope>NUCLEOTIDE SEQUENCE</scope>
    <source>
        <strain evidence="5">Z-7014</strain>
    </source>
</reference>
<name>A0A931F7H9_9FIRM</name>
<dbReference type="RefSeq" id="WP_270455010.1">
    <property type="nucleotide sequence ID" value="NZ_JADPIE010000008.1"/>
</dbReference>
<keyword evidence="4" id="KW-0046">Antibiotic resistance</keyword>
<dbReference type="GO" id="GO:0046677">
    <property type="term" value="P:response to antibiotic"/>
    <property type="evidence" value="ECO:0007669"/>
    <property type="project" value="UniProtKB-KW"/>
</dbReference>
<dbReference type="EMBL" id="JADPIE010000008">
    <property type="protein sequence ID" value="MBF8437950.1"/>
    <property type="molecule type" value="Genomic_DNA"/>
</dbReference>
<gene>
    <name evidence="5" type="ORF">I0Q91_12725</name>
</gene>
<comment type="caution">
    <text evidence="5">The sequence shown here is derived from an EMBL/GenBank/DDBJ whole genome shotgun (WGS) entry which is preliminary data.</text>
</comment>
<dbReference type="EC" id="2.3.1.-" evidence="4"/>
<evidence type="ECO:0000313" key="5">
    <source>
        <dbReference type="EMBL" id="MBF8437950.1"/>
    </source>
</evidence>
<dbReference type="SUPFAM" id="SSF110710">
    <property type="entry name" value="TTHA0583/YokD-like"/>
    <property type="match status" value="1"/>
</dbReference>
<dbReference type="Proteomes" id="UP000621436">
    <property type="component" value="Unassembled WGS sequence"/>
</dbReference>
<dbReference type="PANTHER" id="PTHR11104:SF0">
    <property type="entry name" value="SPBETA PROPHAGE-DERIVED AMINOGLYCOSIDE N(3')-ACETYLTRANSFERASE-LIKE PROTEIN YOKD"/>
    <property type="match status" value="1"/>
</dbReference>
<dbReference type="Pfam" id="PF02522">
    <property type="entry name" value="Antibiotic_NAT"/>
    <property type="match status" value="1"/>
</dbReference>
<dbReference type="InterPro" id="IPR028345">
    <property type="entry name" value="Antibiotic_NAT-like"/>
</dbReference>
<comment type="similarity">
    <text evidence="1 4">Belongs to the antibiotic N-acetyltransferase family.</text>
</comment>
<evidence type="ECO:0000256" key="2">
    <source>
        <dbReference type="ARBA" id="ARBA00022679"/>
    </source>
</evidence>
<dbReference type="AlphaFoldDB" id="A0A931F7H9"/>
<organism evidence="5 6">
    <name type="scientific">Halonatronomonas betaini</name>
    <dbReference type="NCBI Taxonomy" id="2778430"/>
    <lineage>
        <taxon>Bacteria</taxon>
        <taxon>Bacillati</taxon>
        <taxon>Bacillota</taxon>
        <taxon>Clostridia</taxon>
        <taxon>Halanaerobiales</taxon>
        <taxon>Halarsenatibacteraceae</taxon>
        <taxon>Halonatronomonas</taxon>
    </lineage>
</organism>
<dbReference type="GO" id="GO:0046353">
    <property type="term" value="F:aminoglycoside 3-N-acetyltransferase activity"/>
    <property type="evidence" value="ECO:0007669"/>
    <property type="project" value="UniProtKB-EC"/>
</dbReference>
<evidence type="ECO:0000256" key="4">
    <source>
        <dbReference type="RuleBase" id="RU365031"/>
    </source>
</evidence>
<accession>A0A931F7H9</accession>
<dbReference type="PANTHER" id="PTHR11104">
    <property type="entry name" value="AMINOGLYCOSIDE N3-ACETYLTRANSFERASE"/>
    <property type="match status" value="1"/>
</dbReference>
<protein>
    <recommendedName>
        <fullName evidence="4">Aminoglycoside N(3)-acetyltransferase</fullName>
        <ecNumber evidence="4">2.3.1.-</ecNumber>
    </recommendedName>
</protein>
<evidence type="ECO:0000256" key="1">
    <source>
        <dbReference type="ARBA" id="ARBA00006383"/>
    </source>
</evidence>
<comment type="catalytic activity">
    <reaction evidence="4">
        <text>a 2-deoxystreptamine antibiotic + acetyl-CoA = an N(3)-acetyl-2-deoxystreptamine antibiotic + CoA + H(+)</text>
        <dbReference type="Rhea" id="RHEA:12665"/>
        <dbReference type="ChEBI" id="CHEBI:15378"/>
        <dbReference type="ChEBI" id="CHEBI:57287"/>
        <dbReference type="ChEBI" id="CHEBI:57288"/>
        <dbReference type="ChEBI" id="CHEBI:57921"/>
        <dbReference type="ChEBI" id="CHEBI:77452"/>
        <dbReference type="EC" id="2.3.1.81"/>
    </reaction>
</comment>
<keyword evidence="2 4" id="KW-0808">Transferase</keyword>
<keyword evidence="3 4" id="KW-0012">Acyltransferase</keyword>
<dbReference type="InterPro" id="IPR003679">
    <property type="entry name" value="Amioglycoside_AcTrfase"/>
</dbReference>
<evidence type="ECO:0000313" key="6">
    <source>
        <dbReference type="Proteomes" id="UP000621436"/>
    </source>
</evidence>
<evidence type="ECO:0000256" key="3">
    <source>
        <dbReference type="ARBA" id="ARBA00023315"/>
    </source>
</evidence>
<keyword evidence="6" id="KW-1185">Reference proteome</keyword>
<proteinExistence type="inferred from homology"/>
<sequence length="269" mass="30466">MSEDSIIKDSDFPVTKSRLIEDLHSGGLRSGEKIIVHSSLSSLGWVCGGPITLIQAFMDIVTEKGNIVMPAHSEDYTEPSYWKNPPVDEAWWDTIRKEMPAYQPEITPCGSIGVVPETFRKFPGVKRSSHPAVSFTAWGQDSNYIISNHSLENSLGQNSPLGKIYDLKGKILLIGVNHDRNTSLHLAEHKANFQKEKELQGSPIIRDQKRVWVEYEDLKYDDSDFIDVGEAFENKNNYQEFNIGHTTARLLPQKALVDYAAKWFSKNRK</sequence>